<evidence type="ECO:0000313" key="1">
    <source>
        <dbReference type="EMBL" id="CAB4141572.1"/>
    </source>
</evidence>
<proteinExistence type="predicted"/>
<sequence>MTYPFAGEIKMTKVIKDGKEVIEWEEVDMGLHSAGNLGSQTLGVSWHKKAKKWQAHICVYKERKYLGLFDDVNEAHKAYLKEKEKLNVYLQKTE</sequence>
<accession>A0A6J5M5Y3</accession>
<dbReference type="Gene3D" id="3.30.730.10">
    <property type="entry name" value="AP2/ERF domain"/>
    <property type="match status" value="1"/>
</dbReference>
<gene>
    <name evidence="1" type="ORF">UFOVP415_28</name>
</gene>
<dbReference type="GO" id="GO:0003700">
    <property type="term" value="F:DNA-binding transcription factor activity"/>
    <property type="evidence" value="ECO:0007669"/>
    <property type="project" value="InterPro"/>
</dbReference>
<dbReference type="GO" id="GO:0003677">
    <property type="term" value="F:DNA binding"/>
    <property type="evidence" value="ECO:0007669"/>
    <property type="project" value="InterPro"/>
</dbReference>
<dbReference type="SUPFAM" id="SSF54171">
    <property type="entry name" value="DNA-binding domain"/>
    <property type="match status" value="1"/>
</dbReference>
<reference evidence="1" key="1">
    <citation type="submission" date="2020-04" db="EMBL/GenBank/DDBJ databases">
        <authorList>
            <person name="Chiriac C."/>
            <person name="Salcher M."/>
            <person name="Ghai R."/>
            <person name="Kavagutti S V."/>
        </authorList>
    </citation>
    <scope>NUCLEOTIDE SEQUENCE</scope>
</reference>
<protein>
    <submittedName>
        <fullName evidence="1">AP2/ERF domain containing protein</fullName>
    </submittedName>
</protein>
<dbReference type="InterPro" id="IPR016177">
    <property type="entry name" value="DNA-bd_dom_sf"/>
</dbReference>
<name>A0A6J5M5Y3_9CAUD</name>
<organism evidence="1">
    <name type="scientific">uncultured Caudovirales phage</name>
    <dbReference type="NCBI Taxonomy" id="2100421"/>
    <lineage>
        <taxon>Viruses</taxon>
        <taxon>Duplodnaviria</taxon>
        <taxon>Heunggongvirae</taxon>
        <taxon>Uroviricota</taxon>
        <taxon>Caudoviricetes</taxon>
        <taxon>Peduoviridae</taxon>
        <taxon>Maltschvirus</taxon>
        <taxon>Maltschvirus maltsch</taxon>
    </lineage>
</organism>
<dbReference type="EMBL" id="LR796390">
    <property type="protein sequence ID" value="CAB4141572.1"/>
    <property type="molecule type" value="Genomic_DNA"/>
</dbReference>
<dbReference type="InterPro" id="IPR036955">
    <property type="entry name" value="AP2/ERF_dom_sf"/>
</dbReference>